<organism evidence="14 15">
    <name type="scientific">Gryllus longicercus</name>
    <dbReference type="NCBI Taxonomy" id="2509291"/>
    <lineage>
        <taxon>Eukaryota</taxon>
        <taxon>Metazoa</taxon>
        <taxon>Ecdysozoa</taxon>
        <taxon>Arthropoda</taxon>
        <taxon>Hexapoda</taxon>
        <taxon>Insecta</taxon>
        <taxon>Pterygota</taxon>
        <taxon>Neoptera</taxon>
        <taxon>Polyneoptera</taxon>
        <taxon>Orthoptera</taxon>
        <taxon>Ensifera</taxon>
        <taxon>Gryllidea</taxon>
        <taxon>Grylloidea</taxon>
        <taxon>Gryllidae</taxon>
        <taxon>Gryllinae</taxon>
        <taxon>Gryllus</taxon>
    </lineage>
</organism>
<evidence type="ECO:0000256" key="7">
    <source>
        <dbReference type="ARBA" id="ARBA00023053"/>
    </source>
</evidence>
<proteinExistence type="inferred from homology"/>
<dbReference type="AlphaFoldDB" id="A0AAN9VRT0"/>
<evidence type="ECO:0000256" key="11">
    <source>
        <dbReference type="ARBA" id="ARBA00023303"/>
    </source>
</evidence>
<keyword evidence="11 12" id="KW-0407">Ion channel</keyword>
<dbReference type="GO" id="GO:0005886">
    <property type="term" value="C:plasma membrane"/>
    <property type="evidence" value="ECO:0007669"/>
    <property type="project" value="TreeGrafter"/>
</dbReference>
<evidence type="ECO:0000256" key="1">
    <source>
        <dbReference type="ARBA" id="ARBA00004141"/>
    </source>
</evidence>
<keyword evidence="4 12" id="KW-0894">Sodium channel</keyword>
<evidence type="ECO:0000256" key="10">
    <source>
        <dbReference type="ARBA" id="ARBA00023201"/>
    </source>
</evidence>
<accession>A0AAN9VRT0</accession>
<name>A0AAN9VRT0_9ORTH</name>
<comment type="similarity">
    <text evidence="2 12">Belongs to the amiloride-sensitive sodium channel (TC 1.A.6) family.</text>
</comment>
<dbReference type="InterPro" id="IPR001873">
    <property type="entry name" value="ENaC"/>
</dbReference>
<evidence type="ECO:0000256" key="6">
    <source>
        <dbReference type="ARBA" id="ARBA00022989"/>
    </source>
</evidence>
<keyword evidence="9 13" id="KW-0472">Membrane</keyword>
<keyword evidence="8 12" id="KW-0406">Ion transport</keyword>
<evidence type="ECO:0000313" key="14">
    <source>
        <dbReference type="EMBL" id="KAK7862083.1"/>
    </source>
</evidence>
<dbReference type="PANTHER" id="PTHR11690">
    <property type="entry name" value="AMILORIDE-SENSITIVE SODIUM CHANNEL-RELATED"/>
    <property type="match status" value="1"/>
</dbReference>
<evidence type="ECO:0000256" key="3">
    <source>
        <dbReference type="ARBA" id="ARBA00022448"/>
    </source>
</evidence>
<dbReference type="PRINTS" id="PR01078">
    <property type="entry name" value="AMINACHANNEL"/>
</dbReference>
<dbReference type="Gene3D" id="2.60.470.10">
    <property type="entry name" value="Acid-sensing ion channels like domains"/>
    <property type="match status" value="1"/>
</dbReference>
<evidence type="ECO:0000256" key="13">
    <source>
        <dbReference type="SAM" id="Phobius"/>
    </source>
</evidence>
<gene>
    <name evidence="14" type="ORF">R5R35_011499</name>
</gene>
<evidence type="ECO:0000256" key="8">
    <source>
        <dbReference type="ARBA" id="ARBA00023065"/>
    </source>
</evidence>
<dbReference type="Gene3D" id="1.10.287.770">
    <property type="entry name" value="YojJ-like"/>
    <property type="match status" value="1"/>
</dbReference>
<dbReference type="Proteomes" id="UP001378592">
    <property type="component" value="Unassembled WGS sequence"/>
</dbReference>
<keyword evidence="5 12" id="KW-0812">Transmembrane</keyword>
<evidence type="ECO:0000256" key="12">
    <source>
        <dbReference type="RuleBase" id="RU000679"/>
    </source>
</evidence>
<evidence type="ECO:0000313" key="15">
    <source>
        <dbReference type="Proteomes" id="UP001378592"/>
    </source>
</evidence>
<keyword evidence="6 13" id="KW-1133">Transmembrane helix</keyword>
<evidence type="ECO:0000256" key="9">
    <source>
        <dbReference type="ARBA" id="ARBA00023136"/>
    </source>
</evidence>
<evidence type="ECO:0000256" key="4">
    <source>
        <dbReference type="ARBA" id="ARBA00022461"/>
    </source>
</evidence>
<keyword evidence="15" id="KW-1185">Reference proteome</keyword>
<keyword evidence="10 12" id="KW-0739">Sodium transport</keyword>
<sequence>MFEISDQSISEYLRNFCDVTSIHGLKYVTEAGRHWLERLLWMLCCCLSVVGAGTLIWEVWSRYRTSPTITGIETTHYPIWNVPFPAVTVCNVNKVFLPAAEQLYRTKNLSSELMEEEYYSFVMQMAEIVQPESVNQFRQNITHLEAVLQRHGLNMERLMWKLTQPCSSLMIKCKWRGELHPCESLFVMRKTDSGFCCSFNYFPPDDSTGGGGGAAREARRANGAGYITGLTMLMDPRLDAYFAALFSFYGLQVLVHAPHDYPDIMARAIILAPQREAFLQISAETTYSTERARILSPGQRGCLFDDESGAGRTLGASTYSFGNCLVRCKLAHLARLCNCTPFFYPADGQRQCGLLDVTCLAKNRRTFNNLSPQSRVPGLEASEGMSCDCQPACTDVVYNAELTQGLFFKSEYDRTHFFSEVEINNHSILHVFFKDLSSIRFRRDVIYSWNDLVASFGGIVGLFLGCSMLSLVEVVYYFTLRPACAAAYARRRRRRLRRRPALDALRALGAFRVHPHAPPPPPAPLPPRKLLLTPFAAEWF</sequence>
<reference evidence="14 15" key="1">
    <citation type="submission" date="2024-03" db="EMBL/GenBank/DDBJ databases">
        <title>The genome assembly and annotation of the cricket Gryllus longicercus Weissman &amp; Gray.</title>
        <authorList>
            <person name="Szrajer S."/>
            <person name="Gray D."/>
            <person name="Ylla G."/>
        </authorList>
    </citation>
    <scope>NUCLEOTIDE SEQUENCE [LARGE SCALE GENOMIC DNA]</scope>
    <source>
        <strain evidence="14">DAG 2021-001</strain>
        <tissue evidence="14">Whole body minus gut</tissue>
    </source>
</reference>
<keyword evidence="3 12" id="KW-0813">Transport</keyword>
<evidence type="ECO:0000256" key="5">
    <source>
        <dbReference type="ARBA" id="ARBA00022692"/>
    </source>
</evidence>
<feature type="transmembrane region" description="Helical" evidence="13">
    <location>
        <begin position="39"/>
        <end position="60"/>
    </location>
</feature>
<evidence type="ECO:0008006" key="16">
    <source>
        <dbReference type="Google" id="ProtNLM"/>
    </source>
</evidence>
<comment type="subcellular location">
    <subcellularLocation>
        <location evidence="1">Membrane</location>
        <topology evidence="1">Multi-pass membrane protein</topology>
    </subcellularLocation>
</comment>
<dbReference type="PANTHER" id="PTHR11690:SF237">
    <property type="entry name" value="PICKPOCKET 16-RELATED"/>
    <property type="match status" value="1"/>
</dbReference>
<dbReference type="Pfam" id="PF00858">
    <property type="entry name" value="ASC"/>
    <property type="match status" value="1"/>
</dbReference>
<comment type="caution">
    <text evidence="14">The sequence shown here is derived from an EMBL/GenBank/DDBJ whole genome shotgun (WGS) entry which is preliminary data.</text>
</comment>
<dbReference type="GO" id="GO:0015280">
    <property type="term" value="F:ligand-gated sodium channel activity"/>
    <property type="evidence" value="ECO:0007669"/>
    <property type="project" value="TreeGrafter"/>
</dbReference>
<protein>
    <recommendedName>
        <fullName evidence="16">Sodium channel protein Nach</fullName>
    </recommendedName>
</protein>
<evidence type="ECO:0000256" key="2">
    <source>
        <dbReference type="ARBA" id="ARBA00007193"/>
    </source>
</evidence>
<dbReference type="EMBL" id="JAZDUA010000289">
    <property type="protein sequence ID" value="KAK7862083.1"/>
    <property type="molecule type" value="Genomic_DNA"/>
</dbReference>
<keyword evidence="7" id="KW-0915">Sodium</keyword>